<feature type="transmembrane region" description="Helical" evidence="6">
    <location>
        <begin position="158"/>
        <end position="176"/>
    </location>
</feature>
<evidence type="ECO:0000256" key="6">
    <source>
        <dbReference type="SAM" id="Phobius"/>
    </source>
</evidence>
<evidence type="ECO:0000256" key="3">
    <source>
        <dbReference type="ARBA" id="ARBA00022692"/>
    </source>
</evidence>
<name>A0A5Q0H4Q6_SACSY</name>
<proteinExistence type="inferred from homology"/>
<evidence type="ECO:0000256" key="1">
    <source>
        <dbReference type="ARBA" id="ARBA00004141"/>
    </source>
</evidence>
<keyword evidence="4 6" id="KW-1133">Transmembrane helix</keyword>
<feature type="transmembrane region" description="Helical" evidence="6">
    <location>
        <begin position="134"/>
        <end position="152"/>
    </location>
</feature>
<evidence type="ECO:0000256" key="4">
    <source>
        <dbReference type="ARBA" id="ARBA00022989"/>
    </source>
</evidence>
<keyword evidence="3 6" id="KW-0812">Transmembrane</keyword>
<organism evidence="7 8">
    <name type="scientific">Saccharothrix syringae</name>
    <name type="common">Nocardiopsis syringae</name>
    <dbReference type="NCBI Taxonomy" id="103733"/>
    <lineage>
        <taxon>Bacteria</taxon>
        <taxon>Bacillati</taxon>
        <taxon>Actinomycetota</taxon>
        <taxon>Actinomycetes</taxon>
        <taxon>Pseudonocardiales</taxon>
        <taxon>Pseudonocardiaceae</taxon>
        <taxon>Saccharothrix</taxon>
    </lineage>
</organism>
<keyword evidence="5 6" id="KW-0472">Membrane</keyword>
<comment type="subcellular location">
    <subcellularLocation>
        <location evidence="1">Membrane</location>
        <topology evidence="1">Multi-pass membrane protein</topology>
    </subcellularLocation>
</comment>
<dbReference type="PANTHER" id="PTHR31123">
    <property type="entry name" value="ACCUMULATION OF DYADS PROTEIN 2-RELATED"/>
    <property type="match status" value="1"/>
</dbReference>
<dbReference type="Pfam" id="PF01184">
    <property type="entry name" value="Gpr1_Fun34_YaaH"/>
    <property type="match status" value="1"/>
</dbReference>
<dbReference type="PANTHER" id="PTHR31123:SF1">
    <property type="entry name" value="ACCUMULATION OF DYADS PROTEIN 2-RELATED"/>
    <property type="match status" value="1"/>
</dbReference>
<feature type="transmembrane region" description="Helical" evidence="6">
    <location>
        <begin position="188"/>
        <end position="209"/>
    </location>
</feature>
<dbReference type="EMBL" id="CP034550">
    <property type="protein sequence ID" value="QFZ21187.1"/>
    <property type="molecule type" value="Genomic_DNA"/>
</dbReference>
<dbReference type="Proteomes" id="UP000325787">
    <property type="component" value="Chromosome"/>
</dbReference>
<feature type="transmembrane region" description="Helical" evidence="6">
    <location>
        <begin position="94"/>
        <end position="122"/>
    </location>
</feature>
<accession>A0A5Q0H4Q6</accession>
<protein>
    <submittedName>
        <fullName evidence="7">Uncharacterized protein</fullName>
    </submittedName>
</protein>
<dbReference type="AlphaFoldDB" id="A0A5Q0H4Q6"/>
<evidence type="ECO:0000256" key="5">
    <source>
        <dbReference type="ARBA" id="ARBA00023136"/>
    </source>
</evidence>
<comment type="similarity">
    <text evidence="2">Belongs to the acetate uptake transporter (AceTr) (TC 2.A.96) family.</text>
</comment>
<evidence type="ECO:0000313" key="7">
    <source>
        <dbReference type="EMBL" id="QFZ21187.1"/>
    </source>
</evidence>
<keyword evidence="8" id="KW-1185">Reference proteome</keyword>
<feature type="transmembrane region" description="Helical" evidence="6">
    <location>
        <begin position="36"/>
        <end position="54"/>
    </location>
</feature>
<gene>
    <name evidence="7" type="ORF">EKG83_30775</name>
</gene>
<dbReference type="InterPro" id="IPR051633">
    <property type="entry name" value="AceTr"/>
</dbReference>
<evidence type="ECO:0000313" key="8">
    <source>
        <dbReference type="Proteomes" id="UP000325787"/>
    </source>
</evidence>
<dbReference type="OrthoDB" id="4940354at2"/>
<dbReference type="GO" id="GO:0015123">
    <property type="term" value="F:acetate transmembrane transporter activity"/>
    <property type="evidence" value="ECO:0007669"/>
    <property type="project" value="TreeGrafter"/>
</dbReference>
<dbReference type="KEGG" id="ssyi:EKG83_30775"/>
<evidence type="ECO:0000256" key="2">
    <source>
        <dbReference type="ARBA" id="ARBA00005587"/>
    </source>
</evidence>
<dbReference type="RefSeq" id="WP_033432037.1">
    <property type="nucleotide sequence ID" value="NZ_CP034550.1"/>
</dbReference>
<feature type="transmembrane region" description="Helical" evidence="6">
    <location>
        <begin position="66"/>
        <end position="88"/>
    </location>
</feature>
<dbReference type="InterPro" id="IPR000791">
    <property type="entry name" value="Gpr1/Fun34/SatP-like"/>
</dbReference>
<reference evidence="8" key="1">
    <citation type="journal article" date="2021" name="Curr. Microbiol.">
        <title>Complete genome of nocamycin-producing strain Saccharothrix syringae NRRL B-16468 reveals the biosynthetic potential for secondary metabolites.</title>
        <authorList>
            <person name="Mo X."/>
            <person name="Yang S."/>
        </authorList>
    </citation>
    <scope>NUCLEOTIDE SEQUENCE [LARGE SCALE GENOMIC DNA]</scope>
    <source>
        <strain evidence="8">ATCC 51364 / DSM 43886 / JCM 6844 / KCTC 9398 / NBRC 14523 / NRRL B-16468 / INA 2240</strain>
    </source>
</reference>
<dbReference type="GO" id="GO:0005886">
    <property type="term" value="C:plasma membrane"/>
    <property type="evidence" value="ECO:0007669"/>
    <property type="project" value="TreeGrafter"/>
</dbReference>
<sequence length="230" mass="24202">MTTTAIPSQSTNGHPVGQATAPATAEVPVSLSASPALLGFPAFAISALSLALFLTGFNQTTIPSTLAAPLPIMVLAGLLLLASAAWAVRRNEGVYASIFGLFGTFWLSFSGLVLGLLNDWFGKLPEPAQRGAQANFLLIWFVTMVVLTFATLRLQKVYTILFVLIDFSLITLFSAVSIARPGAGGDPFILHPGVAALFIMPVVGMYLFASAVNSALGGKPFPMGKPFVKR</sequence>